<organism evidence="4 5">
    <name type="scientific">Aureococcus anophagefferens</name>
    <name type="common">Harmful bloom alga</name>
    <dbReference type="NCBI Taxonomy" id="44056"/>
    <lineage>
        <taxon>Eukaryota</taxon>
        <taxon>Sar</taxon>
        <taxon>Stramenopiles</taxon>
        <taxon>Ochrophyta</taxon>
        <taxon>Pelagophyceae</taxon>
        <taxon>Pelagomonadales</taxon>
        <taxon>Pelagomonadaceae</taxon>
        <taxon>Aureococcus</taxon>
    </lineage>
</organism>
<dbReference type="PANTHER" id="PTHR10566:SF113">
    <property type="entry name" value="PROTEIN ACTIVITY OF BC1 COMPLEX KINASE 7, CHLOROPLASTIC"/>
    <property type="match status" value="1"/>
</dbReference>
<dbReference type="Pfam" id="PF03109">
    <property type="entry name" value="ABC1"/>
    <property type="match status" value="1"/>
</dbReference>
<gene>
    <name evidence="4" type="ORF">SO694_00032250</name>
</gene>
<reference evidence="4 5" key="1">
    <citation type="submission" date="2024-03" db="EMBL/GenBank/DDBJ databases">
        <title>Aureococcus anophagefferens CCMP1851 and Kratosvirus quantuckense: Draft genome of a second virus-susceptible host strain in the model system.</title>
        <authorList>
            <person name="Chase E."/>
            <person name="Truchon A.R."/>
            <person name="Schepens W."/>
            <person name="Wilhelm S.W."/>
        </authorList>
    </citation>
    <scope>NUCLEOTIDE SEQUENCE [LARGE SCALE GENOMIC DNA]</scope>
    <source>
        <strain evidence="4 5">CCMP1851</strain>
    </source>
</reference>
<keyword evidence="2" id="KW-0732">Signal</keyword>
<feature type="signal peptide" evidence="2">
    <location>
        <begin position="1"/>
        <end position="15"/>
    </location>
</feature>
<keyword evidence="5" id="KW-1185">Reference proteome</keyword>
<evidence type="ECO:0000259" key="3">
    <source>
        <dbReference type="Pfam" id="PF03109"/>
    </source>
</evidence>
<name>A0ABR1FKC5_AURAN</name>
<dbReference type="EMBL" id="JBBJCI010000368">
    <property type="protein sequence ID" value="KAK7232451.1"/>
    <property type="molecule type" value="Genomic_DNA"/>
</dbReference>
<comment type="caution">
    <text evidence="4">The sequence shown here is derived from an EMBL/GenBank/DDBJ whole genome shotgun (WGS) entry which is preliminary data.</text>
</comment>
<proteinExistence type="inferred from homology"/>
<dbReference type="SUPFAM" id="SSF56112">
    <property type="entry name" value="Protein kinase-like (PK-like)"/>
    <property type="match status" value="1"/>
</dbReference>
<comment type="similarity">
    <text evidence="1">Belongs to the protein kinase superfamily. ADCK protein kinase family.</text>
</comment>
<evidence type="ECO:0000313" key="5">
    <source>
        <dbReference type="Proteomes" id="UP001363151"/>
    </source>
</evidence>
<sequence>MLVFVVALLLPGATSWGPSRPRLPRLRRQRTLARPAAPGTPVGSSVMERLTDIGRRATTLGFKETESLLEARLKETEEYRKALDDQVRAKIAATGAELEDLALTTLEKTEAFLGELEVRAALEVAKLAVDEEALDDYAAILSAEALAAVDVKPRKAFRSRRLWAAGRTASIWRTAVSFGWRVARQRRKFADKQSADAVAARGALAALFRDALLDLGPTFIKFGQLLSTRVDVLPPEVIAELATLQNEVPCFSTARAVAIGAAQESEIPNFKGSDLGHVAIVKEELGINKLDEVFASFDATPLAAASLAQVHRATLKDGTEVVVKVQRDGLVEQFDVDCKNIRFLASVADRVDPENEGVSSNWRGIADTSEGVLYREIDFLVERDAAERFRRAFEEGAGNAKPLPWVKVPKTFDEYCTSRVLVMEYVPGTKINDVPALEKMDVDLPLISQRLTTSYLEQLARHGFFHCDPHPGNVAVDEGCPGGRLIYYDFGMMESIEPDVKKGFVDLVYSLYKNQPITACDALEQMGVLRPGLDRYSIERIATNYVKSFASTVDSKNAGGVTGLNDGAKWETEMSEEEERAARRERRAQIGKDLFATQAERPFVFPPKFTFIFRAITTIDGIGKSLDPGYDLTRLSAPYLQELADLRDGSRYKTGVLELLERVGWRPIDVNHLVTAPRRLASTDASIKRIEAGDLTLRTRSVELEAQLTRVEARQRMFQYGTVAALALRLATEGPALALAEAPLKYAAQKAYLLGAAWAAAEGFGAYCALCKLDKNQRRFRNELDDC</sequence>
<feature type="domain" description="ABC1 atypical kinase-like" evidence="3">
    <location>
        <begin position="266"/>
        <end position="514"/>
    </location>
</feature>
<accession>A0ABR1FKC5</accession>
<dbReference type="InterPro" id="IPR011009">
    <property type="entry name" value="Kinase-like_dom_sf"/>
</dbReference>
<evidence type="ECO:0000313" key="4">
    <source>
        <dbReference type="EMBL" id="KAK7232451.1"/>
    </source>
</evidence>
<feature type="chain" id="PRO_5045279570" description="ABC1 atypical kinase-like domain-containing protein" evidence="2">
    <location>
        <begin position="16"/>
        <end position="787"/>
    </location>
</feature>
<protein>
    <recommendedName>
        <fullName evidence="3">ABC1 atypical kinase-like domain-containing protein</fullName>
    </recommendedName>
</protein>
<dbReference type="Proteomes" id="UP001363151">
    <property type="component" value="Unassembled WGS sequence"/>
</dbReference>
<dbReference type="CDD" id="cd05121">
    <property type="entry name" value="ABC1_ADCK3-like"/>
    <property type="match status" value="1"/>
</dbReference>
<dbReference type="PANTHER" id="PTHR10566">
    <property type="entry name" value="CHAPERONE-ACTIVITY OF BC1 COMPLEX CABC1 -RELATED"/>
    <property type="match status" value="1"/>
</dbReference>
<dbReference type="InterPro" id="IPR004147">
    <property type="entry name" value="ABC1_dom"/>
</dbReference>
<dbReference type="InterPro" id="IPR050154">
    <property type="entry name" value="UbiB_kinase"/>
</dbReference>
<evidence type="ECO:0000256" key="1">
    <source>
        <dbReference type="ARBA" id="ARBA00009670"/>
    </source>
</evidence>
<evidence type="ECO:0000256" key="2">
    <source>
        <dbReference type="SAM" id="SignalP"/>
    </source>
</evidence>